<accession>A0A562IAC8</accession>
<proteinExistence type="inferred from homology"/>
<evidence type="ECO:0000256" key="1">
    <source>
        <dbReference type="ARBA" id="ARBA00005254"/>
    </source>
</evidence>
<dbReference type="EMBL" id="VLKE01000001">
    <property type="protein sequence ID" value="TWH67653.1"/>
    <property type="molecule type" value="Genomic_DNA"/>
</dbReference>
<dbReference type="InterPro" id="IPR002539">
    <property type="entry name" value="MaoC-like_dom"/>
</dbReference>
<comment type="caution">
    <text evidence="3">The sequence shown here is derived from an EMBL/GenBank/DDBJ whole genome shotgun (WGS) entry which is preliminary data.</text>
</comment>
<evidence type="ECO:0000313" key="3">
    <source>
        <dbReference type="EMBL" id="TWH67653.1"/>
    </source>
</evidence>
<dbReference type="PANTHER" id="PTHR43841:SF1">
    <property type="entry name" value="3-HYDROXYACYL-THIOESTER DEHYDRATASE X"/>
    <property type="match status" value="1"/>
</dbReference>
<reference evidence="3 4" key="1">
    <citation type="submission" date="2019-07" db="EMBL/GenBank/DDBJ databases">
        <title>R&amp;d 2014.</title>
        <authorList>
            <person name="Klenk H.-P."/>
        </authorList>
    </citation>
    <scope>NUCLEOTIDE SEQUENCE [LARGE SCALE GENOMIC DNA]</scope>
    <source>
        <strain evidence="3 4">DSM 43868</strain>
    </source>
</reference>
<dbReference type="SUPFAM" id="SSF54637">
    <property type="entry name" value="Thioesterase/thiol ester dehydrase-isomerase"/>
    <property type="match status" value="2"/>
</dbReference>
<evidence type="ECO:0000259" key="2">
    <source>
        <dbReference type="Pfam" id="PF01575"/>
    </source>
</evidence>
<keyword evidence="4" id="KW-1185">Reference proteome</keyword>
<dbReference type="PRINTS" id="PR01483">
    <property type="entry name" value="FASYNTHASE"/>
</dbReference>
<feature type="domain" description="MaoC-like" evidence="2">
    <location>
        <begin position="285"/>
        <end position="358"/>
    </location>
</feature>
<dbReference type="Pfam" id="PF01575">
    <property type="entry name" value="MaoC_dehydratas"/>
    <property type="match status" value="1"/>
</dbReference>
<dbReference type="GO" id="GO:0006633">
    <property type="term" value="P:fatty acid biosynthetic process"/>
    <property type="evidence" value="ECO:0007669"/>
    <property type="project" value="InterPro"/>
</dbReference>
<gene>
    <name evidence="3" type="ORF">JD77_02633</name>
</gene>
<sequence>MMARKDDDDLSVHELIDGPTQIIPERDLAAVRATGPDPYDLAAAGNQDLSRYAQDATRDLSAYAADATRDLSAYAADATRDLSSRAEAPGAGTPAGREVVELPRLPSAGPLYRRAVLGALPGAGRRRAAALPEVELAVAGATVDRAHLADYDRVCGFRITDRLPATYPYVMGFPLMLRLMAAPDFPMPLVGLVHVANRITVRRPVDAGETLDFRAYAENLRPHDRGRQVDVVLVASAGGEEVWRGVSTCLRKERGAGGGRPDRGERSPAPAASALWRATPRVGTDYARVSGDHNPIHTSRLGARLFGFPRPIAHGMWSKARCLAALENRLPDACTVDVAFKLPVRLPSTVAFSAARTGGSWEFALHDARSGRPHLAGAVR</sequence>
<comment type="similarity">
    <text evidence="1">Belongs to the enoyl-CoA hydratase/isomerase family.</text>
</comment>
<dbReference type="Gene3D" id="3.10.129.10">
    <property type="entry name" value="Hotdog Thioesterase"/>
    <property type="match status" value="1"/>
</dbReference>
<evidence type="ECO:0000313" key="4">
    <source>
        <dbReference type="Proteomes" id="UP000319825"/>
    </source>
</evidence>
<protein>
    <submittedName>
        <fullName evidence="3">MaoC dehydratase-like protein</fullName>
    </submittedName>
</protein>
<dbReference type="Proteomes" id="UP000319825">
    <property type="component" value="Unassembled WGS sequence"/>
</dbReference>
<dbReference type="PANTHER" id="PTHR43841">
    <property type="entry name" value="3-HYDROXYACYL-THIOESTER DEHYDRATASE HTDX-RELATED"/>
    <property type="match status" value="1"/>
</dbReference>
<dbReference type="AlphaFoldDB" id="A0A562IAC8"/>
<name>A0A562IAC8_MICOL</name>
<organism evidence="3 4">
    <name type="scientific">Micromonospora olivasterospora</name>
    <dbReference type="NCBI Taxonomy" id="1880"/>
    <lineage>
        <taxon>Bacteria</taxon>
        <taxon>Bacillati</taxon>
        <taxon>Actinomycetota</taxon>
        <taxon>Actinomycetes</taxon>
        <taxon>Micromonosporales</taxon>
        <taxon>Micromonosporaceae</taxon>
        <taxon>Micromonospora</taxon>
    </lineage>
</organism>
<dbReference type="GO" id="GO:0005835">
    <property type="term" value="C:fatty acid synthase complex"/>
    <property type="evidence" value="ECO:0007669"/>
    <property type="project" value="InterPro"/>
</dbReference>
<dbReference type="InterPro" id="IPR029069">
    <property type="entry name" value="HotDog_dom_sf"/>
</dbReference>
<dbReference type="GO" id="GO:0004312">
    <property type="term" value="F:fatty acid synthase activity"/>
    <property type="evidence" value="ECO:0007669"/>
    <property type="project" value="InterPro"/>
</dbReference>
<dbReference type="InterPro" id="IPR003965">
    <property type="entry name" value="Fatty_acid_synthase"/>
</dbReference>